<comment type="caution">
    <text evidence="1">The sequence shown here is derived from an EMBL/GenBank/DDBJ whole genome shotgun (WGS) entry which is preliminary data.</text>
</comment>
<organism evidence="1">
    <name type="scientific">marine sediment metagenome</name>
    <dbReference type="NCBI Taxonomy" id="412755"/>
    <lineage>
        <taxon>unclassified sequences</taxon>
        <taxon>metagenomes</taxon>
        <taxon>ecological metagenomes</taxon>
    </lineage>
</organism>
<accession>X1B2U8</accession>
<evidence type="ECO:0000313" key="1">
    <source>
        <dbReference type="EMBL" id="GAG78553.1"/>
    </source>
</evidence>
<reference evidence="1" key="1">
    <citation type="journal article" date="2014" name="Front. Microbiol.">
        <title>High frequency of phylogenetically diverse reductive dehalogenase-homologous genes in deep subseafloor sedimentary metagenomes.</title>
        <authorList>
            <person name="Kawai M."/>
            <person name="Futagami T."/>
            <person name="Toyoda A."/>
            <person name="Takaki Y."/>
            <person name="Nishi S."/>
            <person name="Hori S."/>
            <person name="Arai W."/>
            <person name="Tsubouchi T."/>
            <person name="Morono Y."/>
            <person name="Uchiyama I."/>
            <person name="Ito T."/>
            <person name="Fujiyama A."/>
            <person name="Inagaki F."/>
            <person name="Takami H."/>
        </authorList>
    </citation>
    <scope>NUCLEOTIDE SEQUENCE</scope>
    <source>
        <strain evidence="1">Expedition CK06-06</strain>
    </source>
</reference>
<proteinExistence type="predicted"/>
<dbReference type="EMBL" id="BART01013567">
    <property type="protein sequence ID" value="GAG78553.1"/>
    <property type="molecule type" value="Genomic_DNA"/>
</dbReference>
<feature type="non-terminal residue" evidence="1">
    <location>
        <position position="1"/>
    </location>
</feature>
<gene>
    <name evidence="1" type="ORF">S01H4_27658</name>
</gene>
<sequence length="126" mass="14508">HLESIGLGIRRKEGLKHYREYAQIPKKKGVIKHVKKRLMVPRAEYTTAFGVMTRRYRYKVGADLYIEKTGQTLTRFTSMISDRPLSVGEVERTGDAVLRGLSGLYNAVITKIWIEEAEHREGDAWD</sequence>
<protein>
    <submittedName>
        <fullName evidence="1">Uncharacterized protein</fullName>
    </submittedName>
</protein>
<name>X1B2U8_9ZZZZ</name>
<dbReference type="AlphaFoldDB" id="X1B2U8"/>